<accession>A0A139QZD0</accession>
<dbReference type="RefSeq" id="WP_061458470.1">
    <property type="nucleotide sequence ID" value="NZ_KQ968746.1"/>
</dbReference>
<organism evidence="3 5">
    <name type="scientific">Streptococcus gallolyticus</name>
    <dbReference type="NCBI Taxonomy" id="315405"/>
    <lineage>
        <taxon>Bacteria</taxon>
        <taxon>Bacillati</taxon>
        <taxon>Bacillota</taxon>
        <taxon>Bacilli</taxon>
        <taxon>Lactobacillales</taxon>
        <taxon>Streptococcaceae</taxon>
        <taxon>Streptococcus</taxon>
    </lineage>
</organism>
<protein>
    <recommendedName>
        <fullName evidence="6">Signal peptide containing protein</fullName>
    </recommendedName>
</protein>
<keyword evidence="1" id="KW-0812">Transmembrane</keyword>
<dbReference type="PATRIC" id="fig|315405.11.peg.949"/>
<evidence type="ECO:0000313" key="2">
    <source>
        <dbReference type="EMBL" id="KXT71278.1"/>
    </source>
</evidence>
<evidence type="ECO:0008006" key="6">
    <source>
        <dbReference type="Google" id="ProtNLM"/>
    </source>
</evidence>
<name>A0A139QZD0_9STRE</name>
<keyword evidence="1" id="KW-1133">Transmembrane helix</keyword>
<dbReference type="Proteomes" id="UP000071927">
    <property type="component" value="Unassembled WGS sequence"/>
</dbReference>
<dbReference type="EMBL" id="LQXV01000221">
    <property type="protein sequence ID" value="KXU07711.1"/>
    <property type="molecule type" value="Genomic_DNA"/>
</dbReference>
<evidence type="ECO:0000256" key="1">
    <source>
        <dbReference type="SAM" id="Phobius"/>
    </source>
</evidence>
<comment type="caution">
    <text evidence="3">The sequence shown here is derived from an EMBL/GenBank/DDBJ whole genome shotgun (WGS) entry which is preliminary data.</text>
</comment>
<dbReference type="EMBL" id="LQOF01000144">
    <property type="protein sequence ID" value="KXT71278.1"/>
    <property type="molecule type" value="Genomic_DNA"/>
</dbReference>
<dbReference type="AlphaFoldDB" id="A0A139QZD0"/>
<evidence type="ECO:0000313" key="5">
    <source>
        <dbReference type="Proteomes" id="UP000071927"/>
    </source>
</evidence>
<gene>
    <name evidence="2" type="ORF">SGADD02_00814</name>
    <name evidence="3" type="ORF">SGADD03_01205</name>
</gene>
<feature type="transmembrane region" description="Helical" evidence="1">
    <location>
        <begin position="6"/>
        <end position="26"/>
    </location>
</feature>
<evidence type="ECO:0000313" key="4">
    <source>
        <dbReference type="Proteomes" id="UP000070198"/>
    </source>
</evidence>
<dbReference type="Proteomes" id="UP000070198">
    <property type="component" value="Unassembled WGS sequence"/>
</dbReference>
<keyword evidence="1" id="KW-0472">Membrane</keyword>
<proteinExistence type="predicted"/>
<reference evidence="4 5" key="1">
    <citation type="submission" date="2016-01" db="EMBL/GenBank/DDBJ databases">
        <title>Highly variable Streptococcus oralis are common among viridans streptococci isolated from primates.</title>
        <authorList>
            <person name="Denapaite D."/>
            <person name="Rieger M."/>
            <person name="Koendgen S."/>
            <person name="Brueckner R."/>
            <person name="Ochigava I."/>
            <person name="Kappeler P."/>
            <person name="Maetz-Rensing K."/>
            <person name="Leendertz F."/>
            <person name="Hakenbeck R."/>
        </authorList>
    </citation>
    <scope>NUCLEOTIDE SEQUENCE [LARGE SCALE GENOMIC DNA]</scope>
    <source>
        <strain evidence="2 4">DD02</strain>
        <strain evidence="3 5">DD03</strain>
    </source>
</reference>
<sequence length="172" mass="19931">MSNRKKTIIVSVIIVLLVLVASFFGYRAYRYHDFKRAYEQGTTYEQLDVLMNSKRYVKAVRKAGYQVEQSDVFMYDRIPWLVIDEKDNLEVKSPGETIAVSFVANVDSIGKVNAFWVLNNKLKIQDSLYYPIQEDGSDGERVELSTSEEQKLLKEVKKEITDMLKSVYESAY</sequence>
<evidence type="ECO:0000313" key="3">
    <source>
        <dbReference type="EMBL" id="KXU07711.1"/>
    </source>
</evidence>